<sequence>MNRNFTKFAFTKSVKDVQERHGSRSAYARMEASGDRYVLTGKEKEFISSRDSFYLATVGENGWPYAQFRGGPIGFLKVIDDTTLAMADYRGNLQYISVGNINATRKASLFLMDYPSRTRLKIWAESEILDAGENEELLKKVTDPDYDAVIERLIVFNVQAYDWNCQQHITPRYTVAEIRQGRIEL</sequence>
<dbReference type="InterPro" id="IPR012349">
    <property type="entry name" value="Split_barrel_FMN-bd"/>
</dbReference>
<evidence type="ECO:0000313" key="2">
    <source>
        <dbReference type="EMBL" id="MBD3869623.1"/>
    </source>
</evidence>
<proteinExistence type="predicted"/>
<evidence type="ECO:0000313" key="3">
    <source>
        <dbReference type="Proteomes" id="UP000648239"/>
    </source>
</evidence>
<dbReference type="PANTHER" id="PTHR42815">
    <property type="entry name" value="FAD-BINDING, PUTATIVE (AFU_ORTHOLOGUE AFUA_6G07600)-RELATED"/>
    <property type="match status" value="1"/>
</dbReference>
<dbReference type="Gene3D" id="2.30.110.10">
    <property type="entry name" value="Electron Transport, Fmn-binding Protein, Chain A"/>
    <property type="match status" value="1"/>
</dbReference>
<dbReference type="InterPro" id="IPR011576">
    <property type="entry name" value="Pyridox_Oxase_N"/>
</dbReference>
<evidence type="ECO:0000259" key="1">
    <source>
        <dbReference type="Pfam" id="PF01243"/>
    </source>
</evidence>
<feature type="domain" description="Pyridoxamine 5'-phosphate oxidase N-terminal" evidence="1">
    <location>
        <begin position="40"/>
        <end position="138"/>
    </location>
</feature>
<dbReference type="Proteomes" id="UP000648239">
    <property type="component" value="Unassembled WGS sequence"/>
</dbReference>
<dbReference type="PANTHER" id="PTHR42815:SF2">
    <property type="entry name" value="FAD-BINDING, PUTATIVE (AFU_ORTHOLOGUE AFUA_6G07600)-RELATED"/>
    <property type="match status" value="1"/>
</dbReference>
<name>A0A8J6Y319_9BACT</name>
<dbReference type="EMBL" id="JACXWD010000133">
    <property type="protein sequence ID" value="MBD3869623.1"/>
    <property type="molecule type" value="Genomic_DNA"/>
</dbReference>
<accession>A0A8J6Y319</accession>
<dbReference type="Pfam" id="PF01243">
    <property type="entry name" value="PNPOx_N"/>
    <property type="match status" value="1"/>
</dbReference>
<dbReference type="SUPFAM" id="SSF50475">
    <property type="entry name" value="FMN-binding split barrel"/>
    <property type="match status" value="1"/>
</dbReference>
<gene>
    <name evidence="2" type="ORF">IFK94_15995</name>
</gene>
<protein>
    <submittedName>
        <fullName evidence="2">Pyridoxamine 5'-phosphate oxidase family protein</fullName>
    </submittedName>
</protein>
<comment type="caution">
    <text evidence="2">The sequence shown here is derived from an EMBL/GenBank/DDBJ whole genome shotgun (WGS) entry which is preliminary data.</text>
</comment>
<reference evidence="2 3" key="1">
    <citation type="submission" date="2020-08" db="EMBL/GenBank/DDBJ databases">
        <title>Acidobacteriota in marine sediments use diverse sulfur dissimilation pathways.</title>
        <authorList>
            <person name="Wasmund K."/>
        </authorList>
    </citation>
    <scope>NUCLEOTIDE SEQUENCE [LARGE SCALE GENOMIC DNA]</scope>
    <source>
        <strain evidence="2">MAG AM4</strain>
    </source>
</reference>
<dbReference type="AlphaFoldDB" id="A0A8J6Y319"/>
<organism evidence="2 3">
    <name type="scientific">Candidatus Polarisedimenticola svalbardensis</name>
    <dbReference type="NCBI Taxonomy" id="2886004"/>
    <lineage>
        <taxon>Bacteria</taxon>
        <taxon>Pseudomonadati</taxon>
        <taxon>Acidobacteriota</taxon>
        <taxon>Candidatus Polarisedimenticolia</taxon>
        <taxon>Candidatus Polarisedimenticolales</taxon>
        <taxon>Candidatus Polarisedimenticolaceae</taxon>
        <taxon>Candidatus Polarisedimenticola</taxon>
    </lineage>
</organism>